<protein>
    <submittedName>
        <fullName evidence="1">Uncharacterized protein</fullName>
    </submittedName>
</protein>
<evidence type="ECO:0000313" key="2">
    <source>
        <dbReference type="Proteomes" id="UP000808349"/>
    </source>
</evidence>
<name>A0A9D7S9E1_9BACT</name>
<sequence>MKCYLLAITLHYGYQYSSAIKLYIEQADQSIAEKKKSSSCGCNRYGKSGSSWGAIANNSKSFTGTFIGYSSISWVE</sequence>
<dbReference type="Proteomes" id="UP000808349">
    <property type="component" value="Unassembled WGS sequence"/>
</dbReference>
<proteinExistence type="predicted"/>
<dbReference type="AlphaFoldDB" id="A0A9D7S9E1"/>
<reference evidence="1 2" key="1">
    <citation type="submission" date="2020-10" db="EMBL/GenBank/DDBJ databases">
        <title>Connecting structure to function with the recovery of over 1000 high-quality activated sludge metagenome-assembled genomes encoding full-length rRNA genes using long-read sequencing.</title>
        <authorList>
            <person name="Singleton C.M."/>
            <person name="Petriglieri F."/>
            <person name="Kristensen J.M."/>
            <person name="Kirkegaard R.H."/>
            <person name="Michaelsen T.Y."/>
            <person name="Andersen M.H."/>
            <person name="Karst S.M."/>
            <person name="Dueholm M.S."/>
            <person name="Nielsen P.H."/>
            <person name="Albertsen M."/>
        </authorList>
    </citation>
    <scope>NUCLEOTIDE SEQUENCE [LARGE SCALE GENOMIC DNA]</scope>
    <source>
        <strain evidence="1">Ribe_18-Q3-R11-54_BAT3C.373</strain>
    </source>
</reference>
<organism evidence="1 2">
    <name type="scientific">Candidatus Defluviibacterium haderslevense</name>
    <dbReference type="NCBI Taxonomy" id="2981993"/>
    <lineage>
        <taxon>Bacteria</taxon>
        <taxon>Pseudomonadati</taxon>
        <taxon>Bacteroidota</taxon>
        <taxon>Saprospiria</taxon>
        <taxon>Saprospirales</taxon>
        <taxon>Saprospiraceae</taxon>
        <taxon>Candidatus Defluviibacterium</taxon>
    </lineage>
</organism>
<comment type="caution">
    <text evidence="1">The sequence shown here is derived from an EMBL/GenBank/DDBJ whole genome shotgun (WGS) entry which is preliminary data.</text>
</comment>
<evidence type="ECO:0000313" key="1">
    <source>
        <dbReference type="EMBL" id="MBK9718188.1"/>
    </source>
</evidence>
<accession>A0A9D7S9E1</accession>
<gene>
    <name evidence="1" type="ORF">IPO85_11880</name>
</gene>
<dbReference type="EMBL" id="JADKFW010000008">
    <property type="protein sequence ID" value="MBK9718188.1"/>
    <property type="molecule type" value="Genomic_DNA"/>
</dbReference>